<keyword evidence="2" id="KW-1133">Transmembrane helix</keyword>
<proteinExistence type="predicted"/>
<sequence>MHVGRRRAFAAWAVGGGRGRKQYSQIAKPSPASPPPACRPPLAQTPVLPATSRLPALDNYTSALHIDHHQLSLDSQTMAGPTGAHGHGGHPIHVHPARPLYRFFATGLGASMWFFLMYRAKKDGAALMGWKHPWDH</sequence>
<accession>A0A8H4IK82</accession>
<evidence type="ECO:0000313" key="4">
    <source>
        <dbReference type="Proteomes" id="UP000572817"/>
    </source>
</evidence>
<evidence type="ECO:0000256" key="2">
    <source>
        <dbReference type="SAM" id="Phobius"/>
    </source>
</evidence>
<comment type="caution">
    <text evidence="3">The sequence shown here is derived from an EMBL/GenBank/DDBJ whole genome shotgun (WGS) entry which is preliminary data.</text>
</comment>
<dbReference type="InterPro" id="IPR044980">
    <property type="entry name" value="NDUFB2_plant/fungi"/>
</dbReference>
<gene>
    <name evidence="3" type="ORF">GTA08_BOTSDO08878</name>
</gene>
<dbReference type="GO" id="GO:0045271">
    <property type="term" value="C:respiratory chain complex I"/>
    <property type="evidence" value="ECO:0007669"/>
    <property type="project" value="InterPro"/>
</dbReference>
<dbReference type="EMBL" id="WWBZ02000062">
    <property type="protein sequence ID" value="KAF4302945.1"/>
    <property type="molecule type" value="Genomic_DNA"/>
</dbReference>
<keyword evidence="2" id="KW-0812">Transmembrane</keyword>
<feature type="transmembrane region" description="Helical" evidence="2">
    <location>
        <begin position="100"/>
        <end position="118"/>
    </location>
</feature>
<keyword evidence="4" id="KW-1185">Reference proteome</keyword>
<dbReference type="OrthoDB" id="531564at2759"/>
<dbReference type="AlphaFoldDB" id="A0A8H4IK82"/>
<dbReference type="GO" id="GO:0005743">
    <property type="term" value="C:mitochondrial inner membrane"/>
    <property type="evidence" value="ECO:0007669"/>
    <property type="project" value="InterPro"/>
</dbReference>
<dbReference type="PANTHER" id="PTHR36987">
    <property type="entry name" value="NADH DEHYDROGENASE [UBIQUINONE] 1 BETA SUBCOMPLEX SUBUNIT 2-LIKE"/>
    <property type="match status" value="1"/>
</dbReference>
<reference evidence="3" key="1">
    <citation type="submission" date="2020-04" db="EMBL/GenBank/DDBJ databases">
        <title>Genome Assembly and Annotation of Botryosphaeria dothidea sdau 11-99, a Latent Pathogen of Apple Fruit Ring Rot in China.</title>
        <authorList>
            <person name="Yu C."/>
            <person name="Diao Y."/>
            <person name="Lu Q."/>
            <person name="Zhao J."/>
            <person name="Cui S."/>
            <person name="Peng C."/>
            <person name="He B."/>
            <person name="Liu H."/>
        </authorList>
    </citation>
    <scope>NUCLEOTIDE SEQUENCE [LARGE SCALE GENOMIC DNA]</scope>
    <source>
        <strain evidence="3">Sdau11-99</strain>
    </source>
</reference>
<dbReference type="PANTHER" id="PTHR36987:SF1">
    <property type="entry name" value="NADH DEHYDROGENASE [UBIQUINONE] 1 BETA SUBCOMPLEX SUBUNIT 2"/>
    <property type="match status" value="1"/>
</dbReference>
<dbReference type="Proteomes" id="UP000572817">
    <property type="component" value="Unassembled WGS sequence"/>
</dbReference>
<evidence type="ECO:0000313" key="3">
    <source>
        <dbReference type="EMBL" id="KAF4302945.1"/>
    </source>
</evidence>
<organism evidence="3 4">
    <name type="scientific">Botryosphaeria dothidea</name>
    <dbReference type="NCBI Taxonomy" id="55169"/>
    <lineage>
        <taxon>Eukaryota</taxon>
        <taxon>Fungi</taxon>
        <taxon>Dikarya</taxon>
        <taxon>Ascomycota</taxon>
        <taxon>Pezizomycotina</taxon>
        <taxon>Dothideomycetes</taxon>
        <taxon>Dothideomycetes incertae sedis</taxon>
        <taxon>Botryosphaeriales</taxon>
        <taxon>Botryosphaeriaceae</taxon>
        <taxon>Botryosphaeria</taxon>
    </lineage>
</organism>
<keyword evidence="2" id="KW-0472">Membrane</keyword>
<feature type="region of interest" description="Disordered" evidence="1">
    <location>
        <begin position="20"/>
        <end position="40"/>
    </location>
</feature>
<name>A0A8H4IK82_9PEZI</name>
<evidence type="ECO:0000256" key="1">
    <source>
        <dbReference type="SAM" id="MobiDB-lite"/>
    </source>
</evidence>
<protein>
    <submittedName>
        <fullName evidence="3">NADH dehydrogenase [ubiquinone] 1 beta subcomplex subunit 2</fullName>
    </submittedName>
</protein>